<dbReference type="InterPro" id="IPR001356">
    <property type="entry name" value="HD"/>
</dbReference>
<dbReference type="InterPro" id="IPR008422">
    <property type="entry name" value="KN_HD"/>
</dbReference>
<evidence type="ECO:0000259" key="6">
    <source>
        <dbReference type="PROSITE" id="PS50071"/>
    </source>
</evidence>
<dbReference type="GO" id="GO:0003677">
    <property type="term" value="F:DNA binding"/>
    <property type="evidence" value="ECO:0007669"/>
    <property type="project" value="UniProtKB-UniRule"/>
</dbReference>
<keyword evidence="1 4" id="KW-0238">DNA-binding</keyword>
<protein>
    <submittedName>
        <fullName evidence="7">Homeobox protein PKNOX2-like protein</fullName>
    </submittedName>
</protein>
<dbReference type="SUPFAM" id="SSF46689">
    <property type="entry name" value="Homeodomain-like"/>
    <property type="match status" value="1"/>
</dbReference>
<dbReference type="HOGENOM" id="CLU_055480_0_0_1"/>
<feature type="domain" description="Homeobox" evidence="6">
    <location>
        <begin position="265"/>
        <end position="339"/>
    </location>
</feature>
<feature type="compositionally biased region" description="Basic and acidic residues" evidence="5">
    <location>
        <begin position="178"/>
        <end position="191"/>
    </location>
</feature>
<evidence type="ECO:0000313" key="8">
    <source>
        <dbReference type="Proteomes" id="UP000029964"/>
    </source>
</evidence>
<dbReference type="GO" id="GO:0005634">
    <property type="term" value="C:nucleus"/>
    <property type="evidence" value="ECO:0007669"/>
    <property type="project" value="UniProtKB-SubCell"/>
</dbReference>
<dbReference type="AlphaFoldDB" id="A0A086SXH6"/>
<dbReference type="PROSITE" id="PS50071">
    <property type="entry name" value="HOMEOBOX_2"/>
    <property type="match status" value="1"/>
</dbReference>
<feature type="DNA-binding region" description="Homeobox" evidence="4">
    <location>
        <begin position="267"/>
        <end position="340"/>
    </location>
</feature>
<dbReference type="InterPro" id="IPR009057">
    <property type="entry name" value="Homeodomain-like_sf"/>
</dbReference>
<feature type="compositionally biased region" description="Low complexity" evidence="5">
    <location>
        <begin position="164"/>
        <end position="177"/>
    </location>
</feature>
<comment type="subcellular location">
    <subcellularLocation>
        <location evidence="4">Nucleus</location>
    </subcellularLocation>
</comment>
<dbReference type="Pfam" id="PF05920">
    <property type="entry name" value="Homeobox_KN"/>
    <property type="match status" value="1"/>
</dbReference>
<organism evidence="7 8">
    <name type="scientific">Hapsidospora chrysogenum (strain ATCC 11550 / CBS 779.69 / DSM 880 / IAM 14645 / JCM 23072 / IMI 49137)</name>
    <name type="common">Acremonium chrysogenum</name>
    <dbReference type="NCBI Taxonomy" id="857340"/>
    <lineage>
        <taxon>Eukaryota</taxon>
        <taxon>Fungi</taxon>
        <taxon>Dikarya</taxon>
        <taxon>Ascomycota</taxon>
        <taxon>Pezizomycotina</taxon>
        <taxon>Sordariomycetes</taxon>
        <taxon>Hypocreomycetidae</taxon>
        <taxon>Hypocreales</taxon>
        <taxon>Bionectriaceae</taxon>
        <taxon>Hapsidospora</taxon>
    </lineage>
</organism>
<comment type="caution">
    <text evidence="7">The sequence shown here is derived from an EMBL/GenBank/DDBJ whole genome shotgun (WGS) entry which is preliminary data.</text>
</comment>
<keyword evidence="3 4" id="KW-0539">Nucleus</keyword>
<dbReference type="InterPro" id="IPR050224">
    <property type="entry name" value="TALE_homeobox"/>
</dbReference>
<dbReference type="SMART" id="SM00389">
    <property type="entry name" value="HOX"/>
    <property type="match status" value="1"/>
</dbReference>
<feature type="compositionally biased region" description="Polar residues" evidence="5">
    <location>
        <begin position="219"/>
        <end position="230"/>
    </location>
</feature>
<dbReference type="EMBL" id="JPKY01000114">
    <property type="protein sequence ID" value="KFH41808.1"/>
    <property type="molecule type" value="Genomic_DNA"/>
</dbReference>
<dbReference type="OrthoDB" id="10056939at2759"/>
<feature type="region of interest" description="Disordered" evidence="5">
    <location>
        <begin position="364"/>
        <end position="406"/>
    </location>
</feature>
<sequence length="406" mass="45515">MAMLAATPAPPAGFYKDYSWENSRFPSYPAQSTQASTSVSLPSIRHQFPDLLPQLDSQAYPHTAATSPSSTTTGHATSPTYVHSPVSNKRRRDSVEDEQERERARQVPRLYHSPEYSARRPPSPATRPPPPAAETWGQPVRATPYPPSRSGMPAGVEVHERAEPQPSLPRLPSASRPPTRDRHTEDYRDTRPPPMAQQAPPAEPVSRYAPTPYEHQYRHPNQVSSTSPTHHSFDRTPFSAGPYPRSYGDYSRFGDLGHMGMGGDSKQRKRRGNLPKETTDKLRAWFMSHLSHPYPTEDEKQELMRQTGLQMKVRKADDFAIADQISNWFINARRRQLPTMISNARVESDAISGRGADGKILPTTERVDMHAKREGLTLSDGEGPVYDDELESMKRHRGPAINRGSV</sequence>
<keyword evidence="2 4" id="KW-0371">Homeobox</keyword>
<dbReference type="Gene3D" id="1.10.10.60">
    <property type="entry name" value="Homeodomain-like"/>
    <property type="match status" value="1"/>
</dbReference>
<evidence type="ECO:0000256" key="4">
    <source>
        <dbReference type="PROSITE-ProRule" id="PRU00108"/>
    </source>
</evidence>
<dbReference type="CDD" id="cd00086">
    <property type="entry name" value="homeodomain"/>
    <property type="match status" value="1"/>
</dbReference>
<accession>A0A086SXH6</accession>
<dbReference type="Proteomes" id="UP000029964">
    <property type="component" value="Unassembled WGS sequence"/>
</dbReference>
<evidence type="ECO:0000256" key="3">
    <source>
        <dbReference type="ARBA" id="ARBA00023242"/>
    </source>
</evidence>
<dbReference type="PANTHER" id="PTHR11850">
    <property type="entry name" value="HOMEOBOX PROTEIN TRANSCRIPTION FACTORS"/>
    <property type="match status" value="1"/>
</dbReference>
<evidence type="ECO:0000313" key="7">
    <source>
        <dbReference type="EMBL" id="KFH41808.1"/>
    </source>
</evidence>
<gene>
    <name evidence="7" type="ORF">ACRE_074710</name>
</gene>
<evidence type="ECO:0000256" key="5">
    <source>
        <dbReference type="SAM" id="MobiDB-lite"/>
    </source>
</evidence>
<name>A0A086SXH6_HAPC1</name>
<dbReference type="GO" id="GO:0006355">
    <property type="term" value="P:regulation of DNA-templated transcription"/>
    <property type="evidence" value="ECO:0007669"/>
    <property type="project" value="InterPro"/>
</dbReference>
<feature type="compositionally biased region" description="Basic and acidic residues" evidence="5">
    <location>
        <begin position="365"/>
        <end position="375"/>
    </location>
</feature>
<evidence type="ECO:0000256" key="1">
    <source>
        <dbReference type="ARBA" id="ARBA00023125"/>
    </source>
</evidence>
<evidence type="ECO:0000256" key="2">
    <source>
        <dbReference type="ARBA" id="ARBA00023155"/>
    </source>
</evidence>
<dbReference type="STRING" id="857340.A0A086SXH6"/>
<feature type="region of interest" description="Disordered" evidence="5">
    <location>
        <begin position="49"/>
        <end position="241"/>
    </location>
</feature>
<feature type="compositionally biased region" description="Pro residues" evidence="5">
    <location>
        <begin position="121"/>
        <end position="132"/>
    </location>
</feature>
<keyword evidence="8" id="KW-1185">Reference proteome</keyword>
<reference evidence="8" key="1">
    <citation type="journal article" date="2014" name="Genome Announc.">
        <title>Genome sequence and annotation of Acremonium chrysogenum, producer of the beta-lactam antibiotic cephalosporin C.</title>
        <authorList>
            <person name="Terfehr D."/>
            <person name="Dahlmann T.A."/>
            <person name="Specht T."/>
            <person name="Zadra I."/>
            <person name="Kuernsteiner H."/>
            <person name="Kueck U."/>
        </authorList>
    </citation>
    <scope>NUCLEOTIDE SEQUENCE [LARGE SCALE GENOMIC DNA]</scope>
    <source>
        <strain evidence="8">ATCC 11550 / CBS 779.69 / DSM 880 / IAM 14645 / JCM 23072 / IMI 49137</strain>
    </source>
</reference>
<proteinExistence type="predicted"/>
<feature type="compositionally biased region" description="Low complexity" evidence="5">
    <location>
        <begin position="61"/>
        <end position="80"/>
    </location>
</feature>